<dbReference type="OrthoDB" id="9776650at2"/>
<dbReference type="PANTHER" id="PTHR30231:SF37">
    <property type="entry name" value="EXODEOXYRIBONUCLEASE 10"/>
    <property type="match status" value="1"/>
</dbReference>
<dbReference type="Proteomes" id="UP000317093">
    <property type="component" value="Chromosome"/>
</dbReference>
<dbReference type="InterPro" id="IPR012337">
    <property type="entry name" value="RNaseH-like_sf"/>
</dbReference>
<dbReference type="KEGG" id="knv:Pan216_13030"/>
<dbReference type="GO" id="GO:0003887">
    <property type="term" value="F:DNA-directed DNA polymerase activity"/>
    <property type="evidence" value="ECO:0007669"/>
    <property type="project" value="UniProtKB-EC"/>
</dbReference>
<sequence length="183" mass="20801">MRFVALDTETTGLPPNAHLLEIAAVDVDRITSRFHSFANPGRPIPKFVSRLTGIQQHLVAGALPPNCVVDRFLRWLPMANEVVLVAHNVRFESAVLESAIASGSIRRRLSLEWIDTVMLARELNETEDFKLSTIARTHGWSMQPVHRAVLDAELVRLTFLRARRILPEKTLNRFRQRLEVAVH</sequence>
<reference evidence="4 5" key="1">
    <citation type="submission" date="2019-02" db="EMBL/GenBank/DDBJ databases">
        <title>Deep-cultivation of Planctomycetes and their phenomic and genomic characterization uncovers novel biology.</title>
        <authorList>
            <person name="Wiegand S."/>
            <person name="Jogler M."/>
            <person name="Boedeker C."/>
            <person name="Pinto D."/>
            <person name="Vollmers J."/>
            <person name="Rivas-Marin E."/>
            <person name="Kohn T."/>
            <person name="Peeters S.H."/>
            <person name="Heuer A."/>
            <person name="Rast P."/>
            <person name="Oberbeckmann S."/>
            <person name="Bunk B."/>
            <person name="Jeske O."/>
            <person name="Meyerdierks A."/>
            <person name="Storesund J.E."/>
            <person name="Kallscheuer N."/>
            <person name="Luecker S."/>
            <person name="Lage O.M."/>
            <person name="Pohl T."/>
            <person name="Merkel B.J."/>
            <person name="Hornburger P."/>
            <person name="Mueller R.-W."/>
            <person name="Bruemmer F."/>
            <person name="Labrenz M."/>
            <person name="Spormann A.M."/>
            <person name="Op den Camp H."/>
            <person name="Overmann J."/>
            <person name="Amann R."/>
            <person name="Jetten M.S.M."/>
            <person name="Mascher T."/>
            <person name="Medema M.H."/>
            <person name="Devos D.P."/>
            <person name="Kaster A.-K."/>
            <person name="Ovreas L."/>
            <person name="Rohde M."/>
            <person name="Galperin M.Y."/>
            <person name="Jogler C."/>
        </authorList>
    </citation>
    <scope>NUCLEOTIDE SEQUENCE [LARGE SCALE GENOMIC DNA]</scope>
    <source>
        <strain evidence="4 5">Pan216</strain>
    </source>
</reference>
<accession>A0A518B0J8</accession>
<evidence type="ECO:0000259" key="3">
    <source>
        <dbReference type="SMART" id="SM00479"/>
    </source>
</evidence>
<keyword evidence="4" id="KW-0548">Nucleotidyltransferase</keyword>
<name>A0A518B0J8_9BACT</name>
<dbReference type="SUPFAM" id="SSF53098">
    <property type="entry name" value="Ribonuclease H-like"/>
    <property type="match status" value="1"/>
</dbReference>
<dbReference type="SMART" id="SM00479">
    <property type="entry name" value="EXOIII"/>
    <property type="match status" value="1"/>
</dbReference>
<dbReference type="GO" id="GO:0003676">
    <property type="term" value="F:nucleic acid binding"/>
    <property type="evidence" value="ECO:0007669"/>
    <property type="project" value="InterPro"/>
</dbReference>
<dbReference type="Pfam" id="PF00929">
    <property type="entry name" value="RNase_T"/>
    <property type="match status" value="1"/>
</dbReference>
<comment type="function">
    <text evidence="1">DNA polymerase III is a complex, multichain enzyme responsible for most of the replicative synthesis in bacteria. The epsilon subunit contain the editing function and is a proofreading 3'-5' exonuclease.</text>
</comment>
<proteinExistence type="predicted"/>
<dbReference type="GO" id="GO:0008408">
    <property type="term" value="F:3'-5' exonuclease activity"/>
    <property type="evidence" value="ECO:0007669"/>
    <property type="project" value="TreeGrafter"/>
</dbReference>
<dbReference type="AlphaFoldDB" id="A0A518B0J8"/>
<protein>
    <submittedName>
        <fullName evidence="4">DNA polymerase III PolC-type</fullName>
        <ecNumber evidence="4">2.7.7.7</ecNumber>
    </submittedName>
</protein>
<dbReference type="PANTHER" id="PTHR30231">
    <property type="entry name" value="DNA POLYMERASE III SUBUNIT EPSILON"/>
    <property type="match status" value="1"/>
</dbReference>
<feature type="domain" description="Exonuclease" evidence="3">
    <location>
        <begin position="2"/>
        <end position="168"/>
    </location>
</feature>
<dbReference type="GO" id="GO:0005829">
    <property type="term" value="C:cytosol"/>
    <property type="evidence" value="ECO:0007669"/>
    <property type="project" value="TreeGrafter"/>
</dbReference>
<dbReference type="InterPro" id="IPR036397">
    <property type="entry name" value="RNaseH_sf"/>
</dbReference>
<dbReference type="EMBL" id="CP036279">
    <property type="protein sequence ID" value="QDU60462.1"/>
    <property type="molecule type" value="Genomic_DNA"/>
</dbReference>
<organism evidence="4 5">
    <name type="scientific">Kolteria novifilia</name>
    <dbReference type="NCBI Taxonomy" id="2527975"/>
    <lineage>
        <taxon>Bacteria</taxon>
        <taxon>Pseudomonadati</taxon>
        <taxon>Planctomycetota</taxon>
        <taxon>Planctomycetia</taxon>
        <taxon>Kolteriales</taxon>
        <taxon>Kolteriaceae</taxon>
        <taxon>Kolteria</taxon>
    </lineage>
</organism>
<dbReference type="InterPro" id="IPR013520">
    <property type="entry name" value="Ribonucl_H"/>
</dbReference>
<evidence type="ECO:0000313" key="4">
    <source>
        <dbReference type="EMBL" id="QDU60462.1"/>
    </source>
</evidence>
<dbReference type="FunFam" id="3.30.420.10:FF:000045">
    <property type="entry name" value="3'-5' exonuclease DinG"/>
    <property type="match status" value="1"/>
</dbReference>
<dbReference type="GO" id="GO:0045004">
    <property type="term" value="P:DNA replication proofreading"/>
    <property type="evidence" value="ECO:0007669"/>
    <property type="project" value="TreeGrafter"/>
</dbReference>
<dbReference type="RefSeq" id="WP_145256328.1">
    <property type="nucleotide sequence ID" value="NZ_CP036279.1"/>
</dbReference>
<gene>
    <name evidence="4" type="primary">polC</name>
    <name evidence="4" type="ORF">Pan216_13030</name>
</gene>
<evidence type="ECO:0000313" key="5">
    <source>
        <dbReference type="Proteomes" id="UP000317093"/>
    </source>
</evidence>
<evidence type="ECO:0000256" key="1">
    <source>
        <dbReference type="ARBA" id="ARBA00025483"/>
    </source>
</evidence>
<dbReference type="CDD" id="cd06127">
    <property type="entry name" value="DEDDh"/>
    <property type="match status" value="1"/>
</dbReference>
<evidence type="ECO:0000256" key="2">
    <source>
        <dbReference type="ARBA" id="ARBA00026073"/>
    </source>
</evidence>
<keyword evidence="5" id="KW-1185">Reference proteome</keyword>
<dbReference type="EC" id="2.7.7.7" evidence="4"/>
<keyword evidence="4" id="KW-0808">Transferase</keyword>
<dbReference type="Gene3D" id="3.30.420.10">
    <property type="entry name" value="Ribonuclease H-like superfamily/Ribonuclease H"/>
    <property type="match status" value="1"/>
</dbReference>
<comment type="subunit">
    <text evidence="2">DNA polymerase III contains a core (composed of alpha, epsilon and theta chains) that associates with a tau subunit. This core dimerizes to form the POLIII' complex. PolIII' associates with the gamma complex (composed of gamma, delta, delta', psi and chi chains) and with the beta chain to form the complete DNA polymerase III complex.</text>
</comment>